<evidence type="ECO:0000259" key="3">
    <source>
        <dbReference type="PROSITE" id="PS50157"/>
    </source>
</evidence>
<proteinExistence type="predicted"/>
<evidence type="ECO:0000313" key="5">
    <source>
        <dbReference type="RefSeq" id="XP_015178588.1"/>
    </source>
</evidence>
<protein>
    <submittedName>
        <fullName evidence="5">Transcriptional regulator of yeast form adherence 4-like</fullName>
    </submittedName>
</protein>
<sequence>MVTTTLTPILTSTLTATLTATTMTTAPLATAITTITRTTTGSTSLDMRSSIVNVNQNNIMARHPCPKCYRSYKHRSHMIRHLRYECGISQRFKCPYCKQHLRQRTHVWTHIRTLHPNQELYCIDIDTNTRLPKREYRNE</sequence>
<dbReference type="InterPro" id="IPR013087">
    <property type="entry name" value="Znf_C2H2_type"/>
</dbReference>
<keyword evidence="2" id="KW-0732">Signal</keyword>
<dbReference type="RefSeq" id="XP_015178588.1">
    <property type="nucleotide sequence ID" value="XM_015323102.1"/>
</dbReference>
<keyword evidence="4" id="KW-1185">Reference proteome</keyword>
<dbReference type="Pfam" id="PF00096">
    <property type="entry name" value="zf-C2H2"/>
    <property type="match status" value="2"/>
</dbReference>
<dbReference type="Proteomes" id="UP000694924">
    <property type="component" value="Unplaced"/>
</dbReference>
<evidence type="ECO:0000256" key="2">
    <source>
        <dbReference type="SAM" id="SignalP"/>
    </source>
</evidence>
<dbReference type="PROSITE" id="PS50157">
    <property type="entry name" value="ZINC_FINGER_C2H2_2"/>
    <property type="match status" value="1"/>
</dbReference>
<accession>A0ABM1IEF1</accession>
<keyword evidence="1" id="KW-0479">Metal-binding</keyword>
<keyword evidence="1" id="KW-0863">Zinc-finger</keyword>
<feature type="domain" description="C2H2-type" evidence="3">
    <location>
        <begin position="92"/>
        <end position="120"/>
    </location>
</feature>
<reference evidence="5" key="1">
    <citation type="submission" date="2025-08" db="UniProtKB">
        <authorList>
            <consortium name="RefSeq"/>
        </authorList>
    </citation>
    <scope>IDENTIFICATION</scope>
    <source>
        <tissue evidence="5">Whole body</tissue>
    </source>
</reference>
<keyword evidence="1" id="KW-0862">Zinc</keyword>
<evidence type="ECO:0000256" key="1">
    <source>
        <dbReference type="PROSITE-ProRule" id="PRU00042"/>
    </source>
</evidence>
<dbReference type="GeneID" id="107067513"/>
<feature type="chain" id="PRO_5047201009" evidence="2">
    <location>
        <begin position="21"/>
        <end position="139"/>
    </location>
</feature>
<evidence type="ECO:0000313" key="4">
    <source>
        <dbReference type="Proteomes" id="UP000694924"/>
    </source>
</evidence>
<feature type="signal peptide" evidence="2">
    <location>
        <begin position="1"/>
        <end position="20"/>
    </location>
</feature>
<gene>
    <name evidence="5" type="primary">LOC107067513</name>
</gene>
<organism evidence="4 5">
    <name type="scientific">Polistes dominula</name>
    <name type="common">European paper wasp</name>
    <name type="synonym">Vespa dominula</name>
    <dbReference type="NCBI Taxonomy" id="743375"/>
    <lineage>
        <taxon>Eukaryota</taxon>
        <taxon>Metazoa</taxon>
        <taxon>Ecdysozoa</taxon>
        <taxon>Arthropoda</taxon>
        <taxon>Hexapoda</taxon>
        <taxon>Insecta</taxon>
        <taxon>Pterygota</taxon>
        <taxon>Neoptera</taxon>
        <taxon>Endopterygota</taxon>
        <taxon>Hymenoptera</taxon>
        <taxon>Apocrita</taxon>
        <taxon>Aculeata</taxon>
        <taxon>Vespoidea</taxon>
        <taxon>Vespidae</taxon>
        <taxon>Polistinae</taxon>
        <taxon>Polistini</taxon>
        <taxon>Polistes</taxon>
    </lineage>
</organism>
<dbReference type="PROSITE" id="PS00028">
    <property type="entry name" value="ZINC_FINGER_C2H2_1"/>
    <property type="match status" value="1"/>
</dbReference>
<dbReference type="Gene3D" id="3.30.160.60">
    <property type="entry name" value="Classic Zinc Finger"/>
    <property type="match status" value="1"/>
</dbReference>
<dbReference type="SMART" id="SM00355">
    <property type="entry name" value="ZnF_C2H2"/>
    <property type="match status" value="2"/>
</dbReference>
<name>A0ABM1IEF1_POLDO</name>